<gene>
    <name evidence="2" type="ORF">GCM10009844_06370</name>
</gene>
<keyword evidence="3" id="KW-1185">Reference proteome</keyword>
<protein>
    <recommendedName>
        <fullName evidence="4">Lipoprotein</fullName>
    </recommendedName>
</protein>
<feature type="chain" id="PRO_5045945177" description="Lipoprotein" evidence="1">
    <location>
        <begin position="31"/>
        <end position="164"/>
    </location>
</feature>
<proteinExistence type="predicted"/>
<dbReference type="Proteomes" id="UP001501771">
    <property type="component" value="Unassembled WGS sequence"/>
</dbReference>
<keyword evidence="1" id="KW-0732">Signal</keyword>
<dbReference type="EMBL" id="BAAAQR010000001">
    <property type="protein sequence ID" value="GAA2138400.1"/>
    <property type="molecule type" value="Genomic_DNA"/>
</dbReference>
<evidence type="ECO:0000313" key="3">
    <source>
        <dbReference type="Proteomes" id="UP001501771"/>
    </source>
</evidence>
<accession>A0ABN2Z8I5</accession>
<evidence type="ECO:0008006" key="4">
    <source>
        <dbReference type="Google" id="ProtNLM"/>
    </source>
</evidence>
<name>A0ABN2Z8I5_9ACTN</name>
<reference evidence="2 3" key="1">
    <citation type="journal article" date="2019" name="Int. J. Syst. Evol. Microbiol.">
        <title>The Global Catalogue of Microorganisms (GCM) 10K type strain sequencing project: providing services to taxonomists for standard genome sequencing and annotation.</title>
        <authorList>
            <consortium name="The Broad Institute Genomics Platform"/>
            <consortium name="The Broad Institute Genome Sequencing Center for Infectious Disease"/>
            <person name="Wu L."/>
            <person name="Ma J."/>
        </authorList>
    </citation>
    <scope>NUCLEOTIDE SEQUENCE [LARGE SCALE GENOMIC DNA]</scope>
    <source>
        <strain evidence="2 3">JCM 16022</strain>
    </source>
</reference>
<evidence type="ECO:0000313" key="2">
    <source>
        <dbReference type="EMBL" id="GAA2138400.1"/>
    </source>
</evidence>
<comment type="caution">
    <text evidence="2">The sequence shown here is derived from an EMBL/GenBank/DDBJ whole genome shotgun (WGS) entry which is preliminary data.</text>
</comment>
<sequence length="164" mass="16446">MTDRSPASLGRVLPAAAAALALAATLTACGDDSSTPQVTPQQRAANAAVRADLKNLATFEEVFYVDHQAYTTDVAALARVGSIRVSEGAAFEVAVDDAGQRYCIRGAAGGSSSGASTFTYSSDGGGLTEPGPTQGWCAEAAAEDFAPIGGSGVKTYPPEGRAGA</sequence>
<feature type="signal peptide" evidence="1">
    <location>
        <begin position="1"/>
        <end position="30"/>
    </location>
</feature>
<dbReference type="RefSeq" id="WP_344147439.1">
    <property type="nucleotide sequence ID" value="NZ_BAAAQR010000001.1"/>
</dbReference>
<evidence type="ECO:0000256" key="1">
    <source>
        <dbReference type="SAM" id="SignalP"/>
    </source>
</evidence>
<dbReference type="PROSITE" id="PS51257">
    <property type="entry name" value="PROKAR_LIPOPROTEIN"/>
    <property type="match status" value="1"/>
</dbReference>
<organism evidence="2 3">
    <name type="scientific">Nocardioides koreensis</name>
    <dbReference type="NCBI Taxonomy" id="433651"/>
    <lineage>
        <taxon>Bacteria</taxon>
        <taxon>Bacillati</taxon>
        <taxon>Actinomycetota</taxon>
        <taxon>Actinomycetes</taxon>
        <taxon>Propionibacteriales</taxon>
        <taxon>Nocardioidaceae</taxon>
        <taxon>Nocardioides</taxon>
    </lineage>
</organism>